<keyword evidence="3" id="KW-1185">Reference proteome</keyword>
<evidence type="ECO:0000256" key="1">
    <source>
        <dbReference type="SAM" id="Phobius"/>
    </source>
</evidence>
<reference evidence="3" key="2">
    <citation type="submission" date="2015-01" db="EMBL/GenBank/DDBJ databases">
        <title>Evolutionary Origins and Diversification of the Mycorrhizal Mutualists.</title>
        <authorList>
            <consortium name="DOE Joint Genome Institute"/>
            <consortium name="Mycorrhizal Genomics Consortium"/>
            <person name="Kohler A."/>
            <person name="Kuo A."/>
            <person name="Nagy L.G."/>
            <person name="Floudas D."/>
            <person name="Copeland A."/>
            <person name="Barry K.W."/>
            <person name="Cichocki N."/>
            <person name="Veneault-Fourrey C."/>
            <person name="LaButti K."/>
            <person name="Lindquist E.A."/>
            <person name="Lipzen A."/>
            <person name="Lundell T."/>
            <person name="Morin E."/>
            <person name="Murat C."/>
            <person name="Riley R."/>
            <person name="Ohm R."/>
            <person name="Sun H."/>
            <person name="Tunlid A."/>
            <person name="Henrissat B."/>
            <person name="Grigoriev I.V."/>
            <person name="Hibbett D.S."/>
            <person name="Martin F."/>
        </authorList>
    </citation>
    <scope>NUCLEOTIDE SEQUENCE [LARGE SCALE GENOMIC DNA]</scope>
    <source>
        <strain evidence="3">LaAM-08-1</strain>
    </source>
</reference>
<dbReference type="HOGENOM" id="CLU_207411_0_0_1"/>
<evidence type="ECO:0000313" key="3">
    <source>
        <dbReference type="Proteomes" id="UP000054477"/>
    </source>
</evidence>
<organism evidence="2 3">
    <name type="scientific">Laccaria amethystina LaAM-08-1</name>
    <dbReference type="NCBI Taxonomy" id="1095629"/>
    <lineage>
        <taxon>Eukaryota</taxon>
        <taxon>Fungi</taxon>
        <taxon>Dikarya</taxon>
        <taxon>Basidiomycota</taxon>
        <taxon>Agaricomycotina</taxon>
        <taxon>Agaricomycetes</taxon>
        <taxon>Agaricomycetidae</taxon>
        <taxon>Agaricales</taxon>
        <taxon>Agaricineae</taxon>
        <taxon>Hydnangiaceae</taxon>
        <taxon>Laccaria</taxon>
    </lineage>
</organism>
<reference evidence="2 3" key="1">
    <citation type="submission" date="2014-04" db="EMBL/GenBank/DDBJ databases">
        <authorList>
            <consortium name="DOE Joint Genome Institute"/>
            <person name="Kuo A."/>
            <person name="Kohler A."/>
            <person name="Nagy L.G."/>
            <person name="Floudas D."/>
            <person name="Copeland A."/>
            <person name="Barry K.W."/>
            <person name="Cichocki N."/>
            <person name="Veneault-Fourrey C."/>
            <person name="LaButti K."/>
            <person name="Lindquist E.A."/>
            <person name="Lipzen A."/>
            <person name="Lundell T."/>
            <person name="Morin E."/>
            <person name="Murat C."/>
            <person name="Sun H."/>
            <person name="Tunlid A."/>
            <person name="Henrissat B."/>
            <person name="Grigoriev I.V."/>
            <person name="Hibbett D.S."/>
            <person name="Martin F."/>
            <person name="Nordberg H.P."/>
            <person name="Cantor M.N."/>
            <person name="Hua S.X."/>
        </authorList>
    </citation>
    <scope>NUCLEOTIDE SEQUENCE [LARGE SCALE GENOMIC DNA]</scope>
    <source>
        <strain evidence="2 3">LaAM-08-1</strain>
    </source>
</reference>
<feature type="transmembrane region" description="Helical" evidence="1">
    <location>
        <begin position="16"/>
        <end position="35"/>
    </location>
</feature>
<dbReference type="AlphaFoldDB" id="A0A0C9WPL7"/>
<accession>A0A0C9WPL7</accession>
<sequence length="52" mass="5878">DVLIILHFVTVKIDVFGMHICFIILQVATIMEVPLSRLLIGPCLKCIELNNK</sequence>
<gene>
    <name evidence="2" type="ORF">K443DRAFT_101290</name>
</gene>
<keyword evidence="1" id="KW-0472">Membrane</keyword>
<name>A0A0C9WPL7_9AGAR</name>
<protein>
    <submittedName>
        <fullName evidence="2">Uncharacterized protein</fullName>
    </submittedName>
</protein>
<evidence type="ECO:0000313" key="2">
    <source>
        <dbReference type="EMBL" id="KIJ99964.1"/>
    </source>
</evidence>
<proteinExistence type="predicted"/>
<dbReference type="Proteomes" id="UP000054477">
    <property type="component" value="Unassembled WGS sequence"/>
</dbReference>
<feature type="non-terminal residue" evidence="2">
    <location>
        <position position="1"/>
    </location>
</feature>
<keyword evidence="1" id="KW-1133">Transmembrane helix</keyword>
<dbReference type="EMBL" id="KN838635">
    <property type="protein sequence ID" value="KIJ99964.1"/>
    <property type="molecule type" value="Genomic_DNA"/>
</dbReference>
<dbReference type="OrthoDB" id="3091431at2759"/>
<keyword evidence="1" id="KW-0812">Transmembrane</keyword>